<dbReference type="InterPro" id="IPR002549">
    <property type="entry name" value="AI-2E-like"/>
</dbReference>
<keyword evidence="5 8" id="KW-0812">Transmembrane</keyword>
<feature type="transmembrane region" description="Helical" evidence="8">
    <location>
        <begin position="319"/>
        <end position="345"/>
    </location>
</feature>
<comment type="subcellular location">
    <subcellularLocation>
        <location evidence="1">Cell membrane</location>
        <topology evidence="1">Multi-pass membrane protein</topology>
    </subcellularLocation>
</comment>
<keyword evidence="3" id="KW-0813">Transport</keyword>
<evidence type="ECO:0000313" key="10">
    <source>
        <dbReference type="Proteomes" id="UP001477870"/>
    </source>
</evidence>
<feature type="transmembrane region" description="Helical" evidence="8">
    <location>
        <begin position="152"/>
        <end position="178"/>
    </location>
</feature>
<evidence type="ECO:0000256" key="1">
    <source>
        <dbReference type="ARBA" id="ARBA00004651"/>
    </source>
</evidence>
<evidence type="ECO:0000256" key="6">
    <source>
        <dbReference type="ARBA" id="ARBA00022989"/>
    </source>
</evidence>
<evidence type="ECO:0000256" key="8">
    <source>
        <dbReference type="SAM" id="Phobius"/>
    </source>
</evidence>
<proteinExistence type="inferred from homology"/>
<evidence type="ECO:0000256" key="5">
    <source>
        <dbReference type="ARBA" id="ARBA00022692"/>
    </source>
</evidence>
<feature type="transmembrane region" description="Helical" evidence="8">
    <location>
        <begin position="21"/>
        <end position="38"/>
    </location>
</feature>
<keyword evidence="4" id="KW-1003">Cell membrane</keyword>
<dbReference type="Proteomes" id="UP001477870">
    <property type="component" value="Unassembled WGS sequence"/>
</dbReference>
<evidence type="ECO:0000256" key="4">
    <source>
        <dbReference type="ARBA" id="ARBA00022475"/>
    </source>
</evidence>
<feature type="transmembrane region" description="Helical" evidence="8">
    <location>
        <begin position="254"/>
        <end position="273"/>
    </location>
</feature>
<feature type="transmembrane region" description="Helical" evidence="8">
    <location>
        <begin position="44"/>
        <end position="65"/>
    </location>
</feature>
<reference evidence="9 10" key="1">
    <citation type="submission" date="2024-03" db="EMBL/GenBank/DDBJ databases">
        <title>Community enrichment and isolation of bacterial strains for fucoidan degradation.</title>
        <authorList>
            <person name="Sichert A."/>
        </authorList>
    </citation>
    <scope>NUCLEOTIDE SEQUENCE [LARGE SCALE GENOMIC DNA]</scope>
    <source>
        <strain evidence="9 10">AS62</strain>
    </source>
</reference>
<dbReference type="Pfam" id="PF01594">
    <property type="entry name" value="AI-2E_transport"/>
    <property type="match status" value="1"/>
</dbReference>
<dbReference type="PANTHER" id="PTHR21716:SF53">
    <property type="entry name" value="PERMEASE PERM-RELATED"/>
    <property type="match status" value="1"/>
</dbReference>
<gene>
    <name evidence="9" type="ORF">WNY59_07180</name>
</gene>
<evidence type="ECO:0000256" key="7">
    <source>
        <dbReference type="ARBA" id="ARBA00023136"/>
    </source>
</evidence>
<keyword evidence="7 8" id="KW-0472">Membrane</keyword>
<evidence type="ECO:0000256" key="2">
    <source>
        <dbReference type="ARBA" id="ARBA00009773"/>
    </source>
</evidence>
<organism evidence="9 10">
    <name type="scientific">Ahrensia kielensis</name>
    <dbReference type="NCBI Taxonomy" id="76980"/>
    <lineage>
        <taxon>Bacteria</taxon>
        <taxon>Pseudomonadati</taxon>
        <taxon>Pseudomonadota</taxon>
        <taxon>Alphaproteobacteria</taxon>
        <taxon>Hyphomicrobiales</taxon>
        <taxon>Ahrensiaceae</taxon>
        <taxon>Ahrensia</taxon>
    </lineage>
</organism>
<dbReference type="PANTHER" id="PTHR21716">
    <property type="entry name" value="TRANSMEMBRANE PROTEIN"/>
    <property type="match status" value="1"/>
</dbReference>
<evidence type="ECO:0000313" key="9">
    <source>
        <dbReference type="EMBL" id="MEM5501371.1"/>
    </source>
</evidence>
<evidence type="ECO:0000256" key="3">
    <source>
        <dbReference type="ARBA" id="ARBA00022448"/>
    </source>
</evidence>
<keyword evidence="10" id="KW-1185">Reference proteome</keyword>
<dbReference type="EMBL" id="JBBMQO010000003">
    <property type="protein sequence ID" value="MEM5501371.1"/>
    <property type="molecule type" value="Genomic_DNA"/>
</dbReference>
<feature type="transmembrane region" description="Helical" evidence="8">
    <location>
        <begin position="77"/>
        <end position="99"/>
    </location>
</feature>
<feature type="transmembrane region" description="Helical" evidence="8">
    <location>
        <begin position="221"/>
        <end position="248"/>
    </location>
</feature>
<protein>
    <submittedName>
        <fullName evidence="9">AI-2E family transporter</fullName>
    </submittedName>
</protein>
<comment type="caution">
    <text evidence="9">The sequence shown here is derived from an EMBL/GenBank/DDBJ whole genome shotgun (WGS) entry which is preliminary data.</text>
</comment>
<name>A0ABU9T5F9_9HYPH</name>
<accession>A0ABU9T5F9</accession>
<keyword evidence="6 8" id="KW-1133">Transmembrane helix</keyword>
<comment type="similarity">
    <text evidence="2">Belongs to the autoinducer-2 exporter (AI-2E) (TC 2.A.86) family.</text>
</comment>
<dbReference type="RefSeq" id="WP_342847885.1">
    <property type="nucleotide sequence ID" value="NZ_JBBMQO010000003.1"/>
</dbReference>
<sequence length="383" mass="41614">MNAPLEPQLPHERNERFRNTVYGVAMTLMIGWVLSIGQSVFIPIIASIILAYIIIALAELLNYLAIGGRSAPAWVRYLISILVIVAVVTAFVFLIISNINQLIAVAPTYQAKLLTFIQDIARTIGEEFEVETEPTWQTIRRDVLGDISLQSLITSTITSISVLAGSVFVVLVYTGFALAERVTFTRKLAKLTDDPIAAARIADIIAIINERIGNYLAAKTLVNLILGLMSYVVMAFVGLDFAAFWGVLIALLNYIPYVGSFLGVAFPVAIAIVQFGDPTWIIGVAGALIICQVLVGSFLEPNLMGRTLNLSPFVILVALTTWGTLWGIAGALLSVPITAILVIILSEFEGTRPFAVLLSRAGKIPPRRQRAGDTPITDDHEHV</sequence>
<feature type="transmembrane region" description="Helical" evidence="8">
    <location>
        <begin position="280"/>
        <end position="299"/>
    </location>
</feature>